<dbReference type="PANTHER" id="PTHR13315">
    <property type="entry name" value="METALLO PHOSPHOESTERASE RELATED"/>
    <property type="match status" value="1"/>
</dbReference>
<evidence type="ECO:0000256" key="4">
    <source>
        <dbReference type="ARBA" id="ARBA00023136"/>
    </source>
</evidence>
<gene>
    <name evidence="7" type="ORF">RRG08_064620</name>
</gene>
<organism evidence="7 8">
    <name type="scientific">Elysia crispata</name>
    <name type="common">lettuce slug</name>
    <dbReference type="NCBI Taxonomy" id="231223"/>
    <lineage>
        <taxon>Eukaryota</taxon>
        <taxon>Metazoa</taxon>
        <taxon>Spiralia</taxon>
        <taxon>Lophotrochozoa</taxon>
        <taxon>Mollusca</taxon>
        <taxon>Gastropoda</taxon>
        <taxon>Heterobranchia</taxon>
        <taxon>Euthyneura</taxon>
        <taxon>Panpulmonata</taxon>
        <taxon>Sacoglossa</taxon>
        <taxon>Placobranchoidea</taxon>
        <taxon>Plakobranchidae</taxon>
        <taxon>Elysia</taxon>
    </lineage>
</organism>
<dbReference type="InterPro" id="IPR004843">
    <property type="entry name" value="Calcineurin-like_PHP"/>
</dbReference>
<evidence type="ECO:0000256" key="1">
    <source>
        <dbReference type="ARBA" id="ARBA00004141"/>
    </source>
</evidence>
<proteinExistence type="predicted"/>
<dbReference type="Proteomes" id="UP001283361">
    <property type="component" value="Unassembled WGS sequence"/>
</dbReference>
<keyword evidence="3 5" id="KW-1133">Transmembrane helix</keyword>
<dbReference type="InterPro" id="IPR029052">
    <property type="entry name" value="Metallo-depent_PP-like"/>
</dbReference>
<reference evidence="7" key="1">
    <citation type="journal article" date="2023" name="G3 (Bethesda)">
        <title>A reference genome for the long-term kleptoplast-retaining sea slug Elysia crispata morphotype clarki.</title>
        <authorList>
            <person name="Eastman K.E."/>
            <person name="Pendleton A.L."/>
            <person name="Shaikh M.A."/>
            <person name="Suttiyut T."/>
            <person name="Ogas R."/>
            <person name="Tomko P."/>
            <person name="Gavelis G."/>
            <person name="Widhalm J.R."/>
            <person name="Wisecaver J.H."/>
        </authorList>
    </citation>
    <scope>NUCLEOTIDE SEQUENCE</scope>
    <source>
        <strain evidence="7">ECLA1</strain>
    </source>
</reference>
<dbReference type="AlphaFoldDB" id="A0AAE1B9F9"/>
<dbReference type="GO" id="GO:0006506">
    <property type="term" value="P:GPI anchor biosynthetic process"/>
    <property type="evidence" value="ECO:0007669"/>
    <property type="project" value="InterPro"/>
</dbReference>
<dbReference type="InterPro" id="IPR033308">
    <property type="entry name" value="PGAP5/Cdc1/Ted1"/>
</dbReference>
<dbReference type="PANTHER" id="PTHR13315:SF4">
    <property type="entry name" value="METALLOPHOSPHOESTERASE, ISOFORM E"/>
    <property type="match status" value="1"/>
</dbReference>
<protein>
    <recommendedName>
        <fullName evidence="6">Calcineurin-like phosphoesterase domain-containing protein</fullName>
    </recommendedName>
</protein>
<dbReference type="GO" id="GO:0016787">
    <property type="term" value="F:hydrolase activity"/>
    <property type="evidence" value="ECO:0007669"/>
    <property type="project" value="InterPro"/>
</dbReference>
<evidence type="ECO:0000313" key="8">
    <source>
        <dbReference type="Proteomes" id="UP001283361"/>
    </source>
</evidence>
<feature type="domain" description="Calcineurin-like phosphoesterase" evidence="6">
    <location>
        <begin position="59"/>
        <end position="250"/>
    </location>
</feature>
<keyword evidence="8" id="KW-1185">Reference proteome</keyword>
<dbReference type="Pfam" id="PF00149">
    <property type="entry name" value="Metallophos"/>
    <property type="match status" value="1"/>
</dbReference>
<accession>A0AAE1B9F9</accession>
<keyword evidence="2 5" id="KW-0812">Transmembrane</keyword>
<feature type="transmembrane region" description="Helical" evidence="5">
    <location>
        <begin position="337"/>
        <end position="357"/>
    </location>
</feature>
<evidence type="ECO:0000313" key="7">
    <source>
        <dbReference type="EMBL" id="KAK3802027.1"/>
    </source>
</evidence>
<name>A0AAE1B9F9_9GAST</name>
<keyword evidence="4 5" id="KW-0472">Membrane</keyword>
<evidence type="ECO:0000256" key="5">
    <source>
        <dbReference type="SAM" id="Phobius"/>
    </source>
</evidence>
<comment type="subcellular location">
    <subcellularLocation>
        <location evidence="1">Membrane</location>
        <topology evidence="1">Multi-pass membrane protein</topology>
    </subcellularLocation>
</comment>
<evidence type="ECO:0000256" key="2">
    <source>
        <dbReference type="ARBA" id="ARBA00022692"/>
    </source>
</evidence>
<dbReference type="GO" id="GO:0016020">
    <property type="term" value="C:membrane"/>
    <property type="evidence" value="ECO:0007669"/>
    <property type="project" value="UniProtKB-SubCell"/>
</dbReference>
<dbReference type="Gene3D" id="3.60.21.10">
    <property type="match status" value="1"/>
</dbReference>
<comment type="caution">
    <text evidence="7">The sequence shown here is derived from an EMBL/GenBank/DDBJ whole genome shotgun (WGS) entry which is preliminary data.</text>
</comment>
<evidence type="ECO:0000259" key="6">
    <source>
        <dbReference type="Pfam" id="PF00149"/>
    </source>
</evidence>
<sequence length="370" mass="42792">MVSWVVLSRRLRNKLTISKVVVALLLGTVFFNEFLVYSLQAFRWINIPAIRNKDEELIVLFVADPQLIGIQDEMGFPVGPIARWDSDRYLRNSFSRAYQHTQPDVIVFLGDLLDEGSKASKNEYLSYVDRFNNIFYETKFSKTVIIPGDNDIGGEGADLRTPFKVARFEKHFEPIEGVVNHLFIDFMKLDIRYGDVEGRRQAFRRLAPNLTAPIRIIINHESLITRRKENIYPILRLAQPHVVVSAHWHWSEIYNCATCLSDNTDLDHWPYEAKDMKNVRNFVEVDLTQTISLDEIMVPTCSYRMGVPHMGYGVALINKSGRMKYAVLWLPSRYPLLYVYIVVLIFAVISLCLEFIFSSIGGQPQKRGYR</sequence>
<dbReference type="GO" id="GO:0005783">
    <property type="term" value="C:endoplasmic reticulum"/>
    <property type="evidence" value="ECO:0007669"/>
    <property type="project" value="TreeGrafter"/>
</dbReference>
<dbReference type="EMBL" id="JAWDGP010000269">
    <property type="protein sequence ID" value="KAK3802027.1"/>
    <property type="molecule type" value="Genomic_DNA"/>
</dbReference>
<dbReference type="SUPFAM" id="SSF56300">
    <property type="entry name" value="Metallo-dependent phosphatases"/>
    <property type="match status" value="1"/>
</dbReference>
<evidence type="ECO:0000256" key="3">
    <source>
        <dbReference type="ARBA" id="ARBA00022989"/>
    </source>
</evidence>